<accession>A0A438IEK3</accession>
<feature type="compositionally biased region" description="Basic and acidic residues" evidence="1">
    <location>
        <begin position="51"/>
        <end position="61"/>
    </location>
</feature>
<comment type="caution">
    <text evidence="2">The sequence shown here is derived from an EMBL/GenBank/DDBJ whole genome shotgun (WGS) entry which is preliminary data.</text>
</comment>
<feature type="region of interest" description="Disordered" evidence="1">
    <location>
        <begin position="38"/>
        <end position="61"/>
    </location>
</feature>
<evidence type="ECO:0000256" key="1">
    <source>
        <dbReference type="SAM" id="MobiDB-lite"/>
    </source>
</evidence>
<dbReference type="EMBL" id="QGNW01000118">
    <property type="protein sequence ID" value="RVW94829.1"/>
    <property type="molecule type" value="Genomic_DNA"/>
</dbReference>
<dbReference type="Proteomes" id="UP000288805">
    <property type="component" value="Unassembled WGS sequence"/>
</dbReference>
<organism evidence="2 3">
    <name type="scientific">Vitis vinifera</name>
    <name type="common">Grape</name>
    <dbReference type="NCBI Taxonomy" id="29760"/>
    <lineage>
        <taxon>Eukaryota</taxon>
        <taxon>Viridiplantae</taxon>
        <taxon>Streptophyta</taxon>
        <taxon>Embryophyta</taxon>
        <taxon>Tracheophyta</taxon>
        <taxon>Spermatophyta</taxon>
        <taxon>Magnoliopsida</taxon>
        <taxon>eudicotyledons</taxon>
        <taxon>Gunneridae</taxon>
        <taxon>Pentapetalae</taxon>
        <taxon>rosids</taxon>
        <taxon>Vitales</taxon>
        <taxon>Vitaceae</taxon>
        <taxon>Viteae</taxon>
        <taxon>Vitis</taxon>
    </lineage>
</organism>
<proteinExistence type="predicted"/>
<name>A0A438IEK3_VITVI</name>
<gene>
    <name evidence="2" type="ORF">CK203_034593</name>
</gene>
<evidence type="ECO:0000313" key="3">
    <source>
        <dbReference type="Proteomes" id="UP000288805"/>
    </source>
</evidence>
<protein>
    <submittedName>
        <fullName evidence="2">Uncharacterized protein</fullName>
    </submittedName>
</protein>
<dbReference type="AlphaFoldDB" id="A0A438IEK3"/>
<evidence type="ECO:0000313" key="2">
    <source>
        <dbReference type="EMBL" id="RVW94829.1"/>
    </source>
</evidence>
<sequence length="121" mass="13485">MGNGKFVLEVFDVQPRGSAMKEVKFGSKKLWTTFFPPSSSCRQGFQSRSEPLTHEKPSSDCEAPPKEYAFQMLEGFNPLKSKPSMPNEVSNLFTISQGEAKFSPMGEFQIEGLSPKKMAKV</sequence>
<reference evidence="2 3" key="1">
    <citation type="journal article" date="2018" name="PLoS Genet.">
        <title>Population sequencing reveals clonal diversity and ancestral inbreeding in the grapevine cultivar Chardonnay.</title>
        <authorList>
            <person name="Roach M.J."/>
            <person name="Johnson D.L."/>
            <person name="Bohlmann J."/>
            <person name="van Vuuren H.J."/>
            <person name="Jones S.J."/>
            <person name="Pretorius I.S."/>
            <person name="Schmidt S.A."/>
            <person name="Borneman A.R."/>
        </authorList>
    </citation>
    <scope>NUCLEOTIDE SEQUENCE [LARGE SCALE GENOMIC DNA]</scope>
    <source>
        <strain evidence="3">cv. Chardonnay</strain>
        <tissue evidence="2">Leaf</tissue>
    </source>
</reference>
<feature type="compositionally biased region" description="Polar residues" evidence="1">
    <location>
        <begin position="38"/>
        <end position="50"/>
    </location>
</feature>